<dbReference type="PANTHER" id="PTHR37937">
    <property type="entry name" value="CONJUGATIVE TRANSFER: DNA TRANSPORT"/>
    <property type="match status" value="1"/>
</dbReference>
<protein>
    <submittedName>
        <fullName evidence="9">Type IV secretory system conjugative DNA transfer VirD4/TraG family protein</fullName>
    </submittedName>
</protein>
<keyword evidence="5 8" id="KW-1133">Transmembrane helix</keyword>
<dbReference type="Gene3D" id="3.40.50.300">
    <property type="entry name" value="P-loop containing nucleotide triphosphate hydrolases"/>
    <property type="match status" value="1"/>
</dbReference>
<evidence type="ECO:0000313" key="10">
    <source>
        <dbReference type="Proteomes" id="UP000238071"/>
    </source>
</evidence>
<evidence type="ECO:0000256" key="8">
    <source>
        <dbReference type="SAM" id="Phobius"/>
    </source>
</evidence>
<dbReference type="PANTHER" id="PTHR37937:SF1">
    <property type="entry name" value="CONJUGATIVE TRANSFER: DNA TRANSPORT"/>
    <property type="match status" value="1"/>
</dbReference>
<feature type="region of interest" description="Disordered" evidence="7">
    <location>
        <begin position="52"/>
        <end position="88"/>
    </location>
</feature>
<dbReference type="Pfam" id="PF02534">
    <property type="entry name" value="T4SS-DNA_transf"/>
    <property type="match status" value="1"/>
</dbReference>
<organism evidence="9 10">
    <name type="scientific">Methylobacter tundripaludum</name>
    <dbReference type="NCBI Taxonomy" id="173365"/>
    <lineage>
        <taxon>Bacteria</taxon>
        <taxon>Pseudomonadati</taxon>
        <taxon>Pseudomonadota</taxon>
        <taxon>Gammaproteobacteria</taxon>
        <taxon>Methylococcales</taxon>
        <taxon>Methylococcaceae</taxon>
        <taxon>Methylobacter</taxon>
    </lineage>
</organism>
<evidence type="ECO:0000256" key="3">
    <source>
        <dbReference type="ARBA" id="ARBA00022475"/>
    </source>
</evidence>
<evidence type="ECO:0000256" key="4">
    <source>
        <dbReference type="ARBA" id="ARBA00022692"/>
    </source>
</evidence>
<comment type="similarity">
    <text evidence="2">Belongs to the VirD4/TraG family.</text>
</comment>
<feature type="compositionally biased region" description="Pro residues" evidence="7">
    <location>
        <begin position="69"/>
        <end position="83"/>
    </location>
</feature>
<reference evidence="9 10" key="1">
    <citation type="submission" date="2018-02" db="EMBL/GenBank/DDBJ databases">
        <title>Subsurface microbial communities from deep shales in Ohio and West Virginia, USA.</title>
        <authorList>
            <person name="Wrighton K."/>
        </authorList>
    </citation>
    <scope>NUCLEOTIDE SEQUENCE [LARGE SCALE GENOMIC DNA]</scope>
    <source>
        <strain evidence="9 10">OWC-G53F</strain>
    </source>
</reference>
<evidence type="ECO:0000256" key="7">
    <source>
        <dbReference type="SAM" id="MobiDB-lite"/>
    </source>
</evidence>
<evidence type="ECO:0000256" key="1">
    <source>
        <dbReference type="ARBA" id="ARBA00004651"/>
    </source>
</evidence>
<dbReference type="EMBL" id="PTIY01000027">
    <property type="protein sequence ID" value="PPK64275.1"/>
    <property type="molecule type" value="Genomic_DNA"/>
</dbReference>
<dbReference type="OrthoDB" id="9759295at2"/>
<dbReference type="InterPro" id="IPR051539">
    <property type="entry name" value="T4SS-coupling_protein"/>
</dbReference>
<dbReference type="Proteomes" id="UP000238071">
    <property type="component" value="Unassembled WGS sequence"/>
</dbReference>
<comment type="subcellular location">
    <subcellularLocation>
        <location evidence="1">Cell membrane</location>
        <topology evidence="1">Multi-pass membrane protein</topology>
    </subcellularLocation>
</comment>
<dbReference type="SUPFAM" id="SSF52540">
    <property type="entry name" value="P-loop containing nucleoside triphosphate hydrolases"/>
    <property type="match status" value="1"/>
</dbReference>
<dbReference type="GO" id="GO:0005886">
    <property type="term" value="C:plasma membrane"/>
    <property type="evidence" value="ECO:0007669"/>
    <property type="project" value="UniProtKB-SubCell"/>
</dbReference>
<proteinExistence type="inferred from homology"/>
<name>A0A2S6GGF6_9GAMM</name>
<evidence type="ECO:0000256" key="2">
    <source>
        <dbReference type="ARBA" id="ARBA00008806"/>
    </source>
</evidence>
<feature type="transmembrane region" description="Helical" evidence="8">
    <location>
        <begin position="12"/>
        <end position="35"/>
    </location>
</feature>
<dbReference type="InterPro" id="IPR003688">
    <property type="entry name" value="TraG/VirD4"/>
</dbReference>
<evidence type="ECO:0000256" key="5">
    <source>
        <dbReference type="ARBA" id="ARBA00022989"/>
    </source>
</evidence>
<keyword evidence="3" id="KW-1003">Cell membrane</keyword>
<accession>A0A2S6GGF6</accession>
<dbReference type="AlphaFoldDB" id="A0A2S6GGF6"/>
<feature type="region of interest" description="Disordered" evidence="7">
    <location>
        <begin position="198"/>
        <end position="221"/>
    </location>
</feature>
<dbReference type="InterPro" id="IPR027417">
    <property type="entry name" value="P-loop_NTPase"/>
</dbReference>
<keyword evidence="10" id="KW-1185">Reference proteome</keyword>
<keyword evidence="4 8" id="KW-0812">Transmembrane</keyword>
<sequence length="675" mass="75914">MFVWFIDALESLVGIFVWMLNYPYQLFGGLLLLLLRPWTWLTPPPSHAPAYVKNLPPEAPQPGTVAPEPAAPEPEAATPPPQEPQRISNPCVLYDKDPMFWQRFFAEKSFGGALFDVAASVTVEKRTGYKFSHLGEWEEVDHTFYFEKETNKIALDPSVRFSFSMYYQLYLTKPFPEDWLVECEKTLLKIQTDWELNEDNRNDSDHPPDKKPSTAKQKQEKCAELMQQIRTRVISRGWLHLLPIFEGSIYQRAWMSSLQGLAVFEQPWGASIRFGTLENGEELEYSGDMSILTVAHTGSGKTKSLILPNLATYTGGVMCLDATGERYAQTASYREAMGQKVWRFDPFGDDNAAAFNLLSVVRRTPVDMWGDAEKLAAVFAPTGKGSHVFWNDAVQELLAVLICHCILDAESHEQAATLKDLIDTVNSDFKKLERILKSCTKSEEIWSLDTHARNVLGIINGKGYFTSVPQSLKNALKDWNNPRLLANTSRTDWTPDELLNGSASVFFATTPDKMTTEGAIMRAFFEAHIIALLAERPATKPESPLLCVFDELLQLPPLKTLEQAMLADHDYGLRFWLVVSSTAALHNHYGKAINTIMETCKIKTFSNAKGQAAKDLSNQLGYVKHPLMTAKRPLITAPELASAEFEAFHVVIITGAPPAKVKKHFFEKLKTETHD</sequence>
<dbReference type="RefSeq" id="WP_146083369.1">
    <property type="nucleotide sequence ID" value="NZ_PTIY01000027.1"/>
</dbReference>
<keyword evidence="6 8" id="KW-0472">Membrane</keyword>
<gene>
    <name evidence="9" type="ORF">B0F88_12721</name>
</gene>
<evidence type="ECO:0000256" key="6">
    <source>
        <dbReference type="ARBA" id="ARBA00023136"/>
    </source>
</evidence>
<comment type="caution">
    <text evidence="9">The sequence shown here is derived from an EMBL/GenBank/DDBJ whole genome shotgun (WGS) entry which is preliminary data.</text>
</comment>
<evidence type="ECO:0000313" key="9">
    <source>
        <dbReference type="EMBL" id="PPK64275.1"/>
    </source>
</evidence>
<dbReference type="CDD" id="cd01127">
    <property type="entry name" value="TrwB_TraG_TraD_VirD4"/>
    <property type="match status" value="1"/>
</dbReference>